<dbReference type="eggNOG" id="COG0225">
    <property type="taxonomic scope" value="Bacteria"/>
</dbReference>
<comment type="catalytic activity">
    <reaction evidence="2 4">
        <text>L-methionyl-[protein] + [thioredoxin]-disulfide + H2O = L-methionyl-(S)-S-oxide-[protein] + [thioredoxin]-dithiol</text>
        <dbReference type="Rhea" id="RHEA:14217"/>
        <dbReference type="Rhea" id="RHEA-COMP:10698"/>
        <dbReference type="Rhea" id="RHEA-COMP:10700"/>
        <dbReference type="Rhea" id="RHEA-COMP:12313"/>
        <dbReference type="Rhea" id="RHEA-COMP:12315"/>
        <dbReference type="ChEBI" id="CHEBI:15377"/>
        <dbReference type="ChEBI" id="CHEBI:16044"/>
        <dbReference type="ChEBI" id="CHEBI:29950"/>
        <dbReference type="ChEBI" id="CHEBI:44120"/>
        <dbReference type="ChEBI" id="CHEBI:50058"/>
        <dbReference type="EC" id="1.8.4.11"/>
    </reaction>
</comment>
<dbReference type="PANTHER" id="PTHR43774">
    <property type="entry name" value="PEPTIDE METHIONINE SULFOXIDE REDUCTASE"/>
    <property type="match status" value="1"/>
</dbReference>
<keyword evidence="5" id="KW-0732">Signal</keyword>
<dbReference type="OrthoDB" id="4174719at2"/>
<gene>
    <name evidence="4" type="primary">msrA</name>
    <name evidence="7" type="ordered locus">Terro_4083</name>
</gene>
<dbReference type="STRING" id="926566.Terro_4083"/>
<evidence type="ECO:0000313" key="8">
    <source>
        <dbReference type="Proteomes" id="UP000006056"/>
    </source>
</evidence>
<dbReference type="NCBIfam" id="TIGR00401">
    <property type="entry name" value="msrA"/>
    <property type="match status" value="1"/>
</dbReference>
<evidence type="ECO:0000256" key="2">
    <source>
        <dbReference type="ARBA" id="ARBA00047806"/>
    </source>
</evidence>
<comment type="function">
    <text evidence="4">Has an important function as a repair enzyme for proteins that have been inactivated by oxidation. Catalyzes the reversible oxidation-reduction of methionine sulfoxide in proteins to methionine.</text>
</comment>
<keyword evidence="1 4" id="KW-0560">Oxidoreductase</keyword>
<organism evidence="7 8">
    <name type="scientific">Terriglobus roseus (strain DSM 18391 / NRRL B-41598 / KBS 63)</name>
    <dbReference type="NCBI Taxonomy" id="926566"/>
    <lineage>
        <taxon>Bacteria</taxon>
        <taxon>Pseudomonadati</taxon>
        <taxon>Acidobacteriota</taxon>
        <taxon>Terriglobia</taxon>
        <taxon>Terriglobales</taxon>
        <taxon>Acidobacteriaceae</taxon>
        <taxon>Terriglobus</taxon>
    </lineage>
</organism>
<protein>
    <recommendedName>
        <fullName evidence="4">Peptide methionine sulfoxide reductase MsrA</fullName>
        <shortName evidence="4">Protein-methionine-S-oxide reductase</shortName>
        <ecNumber evidence="4">1.8.4.11</ecNumber>
    </recommendedName>
    <alternativeName>
        <fullName evidence="4">Peptide-methionine (S)-S-oxide reductase</fullName>
        <shortName evidence="4">Peptide Met(O) reductase</shortName>
    </alternativeName>
</protein>
<dbReference type="GO" id="GO:0008113">
    <property type="term" value="F:peptide-methionine (S)-S-oxide reductase activity"/>
    <property type="evidence" value="ECO:0007669"/>
    <property type="project" value="UniProtKB-UniRule"/>
</dbReference>
<sequence length="223" mass="24629">MFARSIRFAVLATTLALPLCGYALDRGTFPVPTQDVAKAPGKLQVAVFAGGCFWGTQSVFERVKGVKKTVVGYAGGKANTATYDQVTTETTGHAESVEVTYDPAVITYGGLLRIFFSVAHDPTQLNRQGPDEGTSYRSAIFFNTPDQQRIAQAYIAQLNAAHAFKSKIVTDVTPLKGFYRGEDYHQDYALHNPNNPYIQTCDRPKIEALKREYPDLFVDYKGQ</sequence>
<name>I3ZM22_TERRK</name>
<dbReference type="AlphaFoldDB" id="I3ZM22"/>
<dbReference type="PATRIC" id="fig|926566.3.peg.4027"/>
<dbReference type="KEGG" id="trs:Terro_4083"/>
<evidence type="ECO:0000256" key="5">
    <source>
        <dbReference type="SAM" id="SignalP"/>
    </source>
</evidence>
<comment type="similarity">
    <text evidence="4">Belongs to the MsrA Met sulfoxide reductase family.</text>
</comment>
<evidence type="ECO:0000256" key="4">
    <source>
        <dbReference type="HAMAP-Rule" id="MF_01401"/>
    </source>
</evidence>
<dbReference type="InterPro" id="IPR002569">
    <property type="entry name" value="Met_Sox_Rdtase_MsrA_dom"/>
</dbReference>
<evidence type="ECO:0000259" key="6">
    <source>
        <dbReference type="Pfam" id="PF01625"/>
    </source>
</evidence>
<dbReference type="SUPFAM" id="SSF55068">
    <property type="entry name" value="Peptide methionine sulfoxide reductase"/>
    <property type="match status" value="1"/>
</dbReference>
<dbReference type="HAMAP" id="MF_01401">
    <property type="entry name" value="MsrA"/>
    <property type="match status" value="1"/>
</dbReference>
<comment type="catalytic activity">
    <reaction evidence="3 4">
        <text>[thioredoxin]-disulfide + L-methionine + H2O = L-methionine (S)-S-oxide + [thioredoxin]-dithiol</text>
        <dbReference type="Rhea" id="RHEA:19993"/>
        <dbReference type="Rhea" id="RHEA-COMP:10698"/>
        <dbReference type="Rhea" id="RHEA-COMP:10700"/>
        <dbReference type="ChEBI" id="CHEBI:15377"/>
        <dbReference type="ChEBI" id="CHEBI:29950"/>
        <dbReference type="ChEBI" id="CHEBI:50058"/>
        <dbReference type="ChEBI" id="CHEBI:57844"/>
        <dbReference type="ChEBI" id="CHEBI:58772"/>
        <dbReference type="EC" id="1.8.4.11"/>
    </reaction>
</comment>
<proteinExistence type="inferred from homology"/>
<feature type="domain" description="Peptide methionine sulphoxide reductase MsrA" evidence="6">
    <location>
        <begin position="46"/>
        <end position="198"/>
    </location>
</feature>
<evidence type="ECO:0000256" key="3">
    <source>
        <dbReference type="ARBA" id="ARBA00048782"/>
    </source>
</evidence>
<feature type="chain" id="PRO_5003685029" description="Peptide methionine sulfoxide reductase MsrA" evidence="5">
    <location>
        <begin position="24"/>
        <end position="223"/>
    </location>
</feature>
<evidence type="ECO:0000313" key="7">
    <source>
        <dbReference type="EMBL" id="AFL90290.1"/>
    </source>
</evidence>
<dbReference type="Pfam" id="PF01625">
    <property type="entry name" value="PMSR"/>
    <property type="match status" value="1"/>
</dbReference>
<dbReference type="Gene3D" id="3.30.1060.10">
    <property type="entry name" value="Peptide methionine sulphoxide reductase MsrA"/>
    <property type="match status" value="1"/>
</dbReference>
<accession>I3ZM22</accession>
<dbReference type="EMBL" id="CP003379">
    <property type="protein sequence ID" value="AFL90290.1"/>
    <property type="molecule type" value="Genomic_DNA"/>
</dbReference>
<dbReference type="InterPro" id="IPR036509">
    <property type="entry name" value="Met_Sox_Rdtase_MsrA_sf"/>
</dbReference>
<dbReference type="PANTHER" id="PTHR43774:SF1">
    <property type="entry name" value="PEPTIDE METHIONINE SULFOXIDE REDUCTASE MSRA 2"/>
    <property type="match status" value="1"/>
</dbReference>
<evidence type="ECO:0000256" key="1">
    <source>
        <dbReference type="ARBA" id="ARBA00023002"/>
    </source>
</evidence>
<keyword evidence="8" id="KW-1185">Reference proteome</keyword>
<dbReference type="HOGENOM" id="CLU_031040_10_0_0"/>
<dbReference type="EC" id="1.8.4.11" evidence="4"/>
<reference evidence="7 8" key="1">
    <citation type="submission" date="2012-06" db="EMBL/GenBank/DDBJ databases">
        <title>Complete genome of Terriglobus roseus DSM 18391.</title>
        <authorList>
            <consortium name="US DOE Joint Genome Institute (JGI-PGF)"/>
            <person name="Lucas S."/>
            <person name="Copeland A."/>
            <person name="Lapidus A."/>
            <person name="Glavina del Rio T."/>
            <person name="Dalin E."/>
            <person name="Tice H."/>
            <person name="Bruce D."/>
            <person name="Goodwin L."/>
            <person name="Pitluck S."/>
            <person name="Peters L."/>
            <person name="Mikhailova N."/>
            <person name="Munk A.C.C."/>
            <person name="Kyrpides N."/>
            <person name="Mavromatis K."/>
            <person name="Ivanova N."/>
            <person name="Brettin T."/>
            <person name="Detter J.C."/>
            <person name="Han C."/>
            <person name="Larimer F."/>
            <person name="Land M."/>
            <person name="Hauser L."/>
            <person name="Markowitz V."/>
            <person name="Cheng J.-F."/>
            <person name="Hugenholtz P."/>
            <person name="Woyke T."/>
            <person name="Wu D."/>
            <person name="Brambilla E."/>
            <person name="Klenk H.-P."/>
            <person name="Eisen J.A."/>
        </authorList>
    </citation>
    <scope>NUCLEOTIDE SEQUENCE [LARGE SCALE GENOMIC DNA]</scope>
    <source>
        <strain evidence="8">DSM 18391 / NRRL B-41598 / KBS 63</strain>
    </source>
</reference>
<dbReference type="Proteomes" id="UP000006056">
    <property type="component" value="Chromosome"/>
</dbReference>
<dbReference type="GO" id="GO:0033744">
    <property type="term" value="F:L-methionine:thioredoxin-disulfide S-oxidoreductase activity"/>
    <property type="evidence" value="ECO:0007669"/>
    <property type="project" value="RHEA"/>
</dbReference>
<feature type="active site" evidence="4">
    <location>
        <position position="52"/>
    </location>
</feature>
<feature type="signal peptide" evidence="5">
    <location>
        <begin position="1"/>
        <end position="23"/>
    </location>
</feature>
<dbReference type="RefSeq" id="WP_014787550.1">
    <property type="nucleotide sequence ID" value="NC_018014.1"/>
</dbReference>